<accession>A0A7X9SJX7</accession>
<protein>
    <submittedName>
        <fullName evidence="2">Motility associated factor glycosyltransferase family protein</fullName>
    </submittedName>
</protein>
<keyword evidence="2" id="KW-0808">Transferase</keyword>
<dbReference type="GO" id="GO:0016740">
    <property type="term" value="F:transferase activity"/>
    <property type="evidence" value="ECO:0007669"/>
    <property type="project" value="UniProtKB-KW"/>
</dbReference>
<evidence type="ECO:0000259" key="1">
    <source>
        <dbReference type="Pfam" id="PF01973"/>
    </source>
</evidence>
<dbReference type="EMBL" id="JABAGD010000001">
    <property type="protein sequence ID" value="NMF03262.1"/>
    <property type="molecule type" value="Genomic_DNA"/>
</dbReference>
<evidence type="ECO:0000313" key="3">
    <source>
        <dbReference type="Proteomes" id="UP000587880"/>
    </source>
</evidence>
<comment type="caution">
    <text evidence="2">The sequence shown here is derived from an EMBL/GenBank/DDBJ whole genome shotgun (WGS) entry which is preliminary data.</text>
</comment>
<dbReference type="RefSeq" id="WP_168980773.1">
    <property type="nucleotide sequence ID" value="NZ_JABAGD010000001.1"/>
</dbReference>
<dbReference type="Pfam" id="PF01973">
    <property type="entry name" value="MptE-like"/>
    <property type="match status" value="1"/>
</dbReference>
<evidence type="ECO:0000313" key="2">
    <source>
        <dbReference type="EMBL" id="NMF03262.1"/>
    </source>
</evidence>
<reference evidence="2 3" key="1">
    <citation type="submission" date="2020-04" db="EMBL/GenBank/DDBJ databases">
        <authorList>
            <person name="Hitch T.C.A."/>
            <person name="Wylensek D."/>
            <person name="Clavel T."/>
        </authorList>
    </citation>
    <scope>NUCLEOTIDE SEQUENCE [LARGE SCALE GENOMIC DNA]</scope>
    <source>
        <strain evidence="2 3">WB01_NA02</strain>
    </source>
</reference>
<gene>
    <name evidence="2" type="ORF">HF849_00640</name>
</gene>
<sequence>MNEITEYTLNSLDGIELDSYSLYKSKDNKNVVQINKEGKNVFLGSKYSVERDINKFISDIGEIDDETVLVVFGLGAGEHILKLESITKYNQILIIEPDANVINIFKETEYSKEILENNRIYLWNYDEITINSAFLAVISDFNVGNINVGIFSNYDKVYEKEYNSFKKKLLHYSEICIYNMSTQMVFSLSLVKQFFNNIKNIKDSNYIGDIKNIYKDFPAVIVSGGPSLSKNIHLLKNVKDRFVIIACSRTLKALLDIGIDPDFVCTIDPGEFSVEFVKNLPISNTLLAFAEVSNSKTISEFKGKKIFYGEKFNFGNSIDEILGIDVDTLWQGGSVAHTCTGLARYLGCNPIILIGQDLAYTDKKYHADMVNFSGDNNLITEDDDMFFVEDIYGDKVLTNKELNFYRKKFEEYIEKNKEVKIINSTEGGANINGAEVLKLEEVIEKFNHDGLNKFSQKEHIKRLDKGFKLESIIKNLNKLEEDLVKIKKECNKGIDYSKKIIIKNTDSVDKNVMKNFKKIKKINKQLDTISIINPLLEPAIYRILVNERFKFNSNDSSTEKIEKIKLQTETMYKAAIDGIDLVLPLIKNTVKDIEDGGENE</sequence>
<dbReference type="Proteomes" id="UP000587880">
    <property type="component" value="Unassembled WGS sequence"/>
</dbReference>
<dbReference type="PANTHER" id="PTHR41786:SF1">
    <property type="entry name" value="6-HYDROXYMETHYLPTERIN DIPHOSPHOKINASE MPTE-LIKE DOMAIN-CONTAINING PROTEIN"/>
    <property type="match status" value="1"/>
</dbReference>
<dbReference type="PANTHER" id="PTHR41786">
    <property type="entry name" value="MOTILITY ACCESSORY FACTOR MAF"/>
    <property type="match status" value="1"/>
</dbReference>
<proteinExistence type="predicted"/>
<dbReference type="InterPro" id="IPR002826">
    <property type="entry name" value="MptE-like"/>
</dbReference>
<organism evidence="2 3">
    <name type="scientific">Clostridium beijerinckii</name>
    <name type="common">Clostridium MP</name>
    <dbReference type="NCBI Taxonomy" id="1520"/>
    <lineage>
        <taxon>Bacteria</taxon>
        <taxon>Bacillati</taxon>
        <taxon>Bacillota</taxon>
        <taxon>Clostridia</taxon>
        <taxon>Eubacteriales</taxon>
        <taxon>Clostridiaceae</taxon>
        <taxon>Clostridium</taxon>
    </lineage>
</organism>
<feature type="domain" description="6-hydroxymethylpterin diphosphokinase MptE-like" evidence="1">
    <location>
        <begin position="192"/>
        <end position="362"/>
    </location>
</feature>
<name>A0A7X9SJX7_CLOBE</name>
<dbReference type="AlphaFoldDB" id="A0A7X9SJX7"/>